<keyword evidence="3" id="KW-1003">Cell membrane</keyword>
<evidence type="ECO:0000313" key="11">
    <source>
        <dbReference type="Proteomes" id="UP000634011"/>
    </source>
</evidence>
<evidence type="ECO:0000256" key="6">
    <source>
        <dbReference type="ARBA" id="ARBA00022927"/>
    </source>
</evidence>
<keyword evidence="2" id="KW-0813">Transport</keyword>
<gene>
    <name evidence="10" type="ORF">H8K32_06235</name>
</gene>
<dbReference type="InterPro" id="IPR024961">
    <property type="entry name" value="T2SS_GspC_N"/>
</dbReference>
<evidence type="ECO:0000256" key="4">
    <source>
        <dbReference type="ARBA" id="ARBA00022519"/>
    </source>
</evidence>
<evidence type="ECO:0000256" key="5">
    <source>
        <dbReference type="ARBA" id="ARBA00022692"/>
    </source>
</evidence>
<reference evidence="10" key="1">
    <citation type="submission" date="2020-08" db="EMBL/GenBank/DDBJ databases">
        <title>Novel species isolated from subtropical streams in China.</title>
        <authorList>
            <person name="Lu H."/>
        </authorList>
    </citation>
    <scope>NUCLEOTIDE SEQUENCE</scope>
    <source>
        <strain evidence="10">KACC 12607</strain>
    </source>
</reference>
<keyword evidence="5" id="KW-0812">Transmembrane</keyword>
<keyword evidence="8" id="KW-0472">Membrane</keyword>
<accession>A0A923HGK5</accession>
<keyword evidence="4" id="KW-0997">Cell inner membrane</keyword>
<dbReference type="Gene3D" id="2.30.30.830">
    <property type="match status" value="1"/>
</dbReference>
<proteinExistence type="predicted"/>
<sequence>MKRLPLLCSFLAFILLCVSLSFWGIRVFKPADRSVARPALDNNIEPGAGQWGGIFGGAQADQAIASNYELKGVIIAKKSNESLAIVVANGKPAQTIPLNAEIAPGIILKEVADKYVMISESGVMRRVSLPENAIINVIPGSVRVQPGDMPPVSPIAPIAFPARSNQITPSPGNAPVQPMISAGFPTASLPSMGGGTEK</sequence>
<dbReference type="EMBL" id="JACOFV010000004">
    <property type="protein sequence ID" value="MBC3861695.1"/>
    <property type="molecule type" value="Genomic_DNA"/>
</dbReference>
<comment type="caution">
    <text evidence="10">The sequence shown here is derived from an EMBL/GenBank/DDBJ whole genome shotgun (WGS) entry which is preliminary data.</text>
</comment>
<dbReference type="Proteomes" id="UP000634011">
    <property type="component" value="Unassembled WGS sequence"/>
</dbReference>
<evidence type="ECO:0000256" key="1">
    <source>
        <dbReference type="ARBA" id="ARBA00004533"/>
    </source>
</evidence>
<protein>
    <recommendedName>
        <fullName evidence="9">Type II secretion system protein GspC N-terminal domain-containing protein</fullName>
    </recommendedName>
</protein>
<dbReference type="GO" id="GO:0015031">
    <property type="term" value="P:protein transport"/>
    <property type="evidence" value="ECO:0007669"/>
    <property type="project" value="UniProtKB-KW"/>
</dbReference>
<dbReference type="AlphaFoldDB" id="A0A923HGK5"/>
<comment type="subcellular location">
    <subcellularLocation>
        <location evidence="1">Cell inner membrane</location>
    </subcellularLocation>
</comment>
<keyword evidence="6" id="KW-0653">Protein transport</keyword>
<evidence type="ECO:0000256" key="2">
    <source>
        <dbReference type="ARBA" id="ARBA00022448"/>
    </source>
</evidence>
<organism evidence="10 11">
    <name type="scientific">Undibacterium jejuense</name>
    <dbReference type="NCBI Taxonomy" id="1344949"/>
    <lineage>
        <taxon>Bacteria</taxon>
        <taxon>Pseudomonadati</taxon>
        <taxon>Pseudomonadota</taxon>
        <taxon>Betaproteobacteria</taxon>
        <taxon>Burkholderiales</taxon>
        <taxon>Oxalobacteraceae</taxon>
        <taxon>Undibacterium</taxon>
    </lineage>
</organism>
<evidence type="ECO:0000256" key="7">
    <source>
        <dbReference type="ARBA" id="ARBA00022989"/>
    </source>
</evidence>
<evidence type="ECO:0000313" key="10">
    <source>
        <dbReference type="EMBL" id="MBC3861695.1"/>
    </source>
</evidence>
<dbReference type="GO" id="GO:0005886">
    <property type="term" value="C:plasma membrane"/>
    <property type="evidence" value="ECO:0007669"/>
    <property type="project" value="UniProtKB-SubCell"/>
</dbReference>
<name>A0A923HGK5_9BURK</name>
<dbReference type="RefSeq" id="WP_186911616.1">
    <property type="nucleotide sequence ID" value="NZ_JACOFV010000004.1"/>
</dbReference>
<dbReference type="Pfam" id="PF11356">
    <property type="entry name" value="T2SSC"/>
    <property type="match status" value="1"/>
</dbReference>
<keyword evidence="11" id="KW-1185">Reference proteome</keyword>
<evidence type="ECO:0000259" key="9">
    <source>
        <dbReference type="Pfam" id="PF11356"/>
    </source>
</evidence>
<feature type="domain" description="Type II secretion system protein GspC N-terminal" evidence="9">
    <location>
        <begin position="67"/>
        <end position="127"/>
    </location>
</feature>
<evidence type="ECO:0000256" key="3">
    <source>
        <dbReference type="ARBA" id="ARBA00022475"/>
    </source>
</evidence>
<evidence type="ECO:0000256" key="8">
    <source>
        <dbReference type="ARBA" id="ARBA00023136"/>
    </source>
</evidence>
<keyword evidence="7" id="KW-1133">Transmembrane helix</keyword>